<evidence type="ECO:0000313" key="4">
    <source>
        <dbReference type="Proteomes" id="UP000664417"/>
    </source>
</evidence>
<accession>A0A8J7QM37</accession>
<proteinExistence type="predicted"/>
<evidence type="ECO:0000313" key="3">
    <source>
        <dbReference type="EMBL" id="MBO1320858.1"/>
    </source>
</evidence>
<evidence type="ECO:0000256" key="1">
    <source>
        <dbReference type="SAM" id="MobiDB-lite"/>
    </source>
</evidence>
<dbReference type="AlphaFoldDB" id="A0A8J7QM37"/>
<dbReference type="Proteomes" id="UP000664417">
    <property type="component" value="Unassembled WGS sequence"/>
</dbReference>
<gene>
    <name evidence="3" type="ORF">J3U88_20435</name>
</gene>
<feature type="region of interest" description="Disordered" evidence="1">
    <location>
        <begin position="178"/>
        <end position="218"/>
    </location>
</feature>
<dbReference type="RefSeq" id="WP_207860833.1">
    <property type="nucleotide sequence ID" value="NZ_JAFREP010000020.1"/>
</dbReference>
<sequence>MNTSNGKERGSTLVIAMMCVLLFLALAGSLLYQGSSQSAMTGAMKFSQMESFAARSAILRHKADLANEYVSPSEFETGFARFTPLLESLTEFHPEGYGGLFTSNTFTTNSGESNYTYDVFVTNNPDDLAVIANGQTPFTPNVDTDSRIVMTTIVYDANDTGKTSPLAIESALVGPTGFTDLERATDGTGEAGSTGDNSGNFQGDIEGNEVSIEAPVSP</sequence>
<reference evidence="3" key="1">
    <citation type="submission" date="2021-03" db="EMBL/GenBank/DDBJ databases">
        <authorList>
            <person name="Wang G."/>
        </authorList>
    </citation>
    <scope>NUCLEOTIDE SEQUENCE</scope>
    <source>
        <strain evidence="3">KCTC 12899</strain>
    </source>
</reference>
<evidence type="ECO:0000256" key="2">
    <source>
        <dbReference type="SAM" id="Phobius"/>
    </source>
</evidence>
<keyword evidence="2" id="KW-0472">Membrane</keyword>
<feature type="transmembrane region" description="Helical" evidence="2">
    <location>
        <begin position="12"/>
        <end position="32"/>
    </location>
</feature>
<organism evidence="3 4">
    <name type="scientific">Acanthopleuribacter pedis</name>
    <dbReference type="NCBI Taxonomy" id="442870"/>
    <lineage>
        <taxon>Bacteria</taxon>
        <taxon>Pseudomonadati</taxon>
        <taxon>Acidobacteriota</taxon>
        <taxon>Holophagae</taxon>
        <taxon>Acanthopleuribacterales</taxon>
        <taxon>Acanthopleuribacteraceae</taxon>
        <taxon>Acanthopleuribacter</taxon>
    </lineage>
</organism>
<protein>
    <recommendedName>
        <fullName evidence="5">Type 4 fimbrial biogenesis protein PilX N-terminal domain-containing protein</fullName>
    </recommendedName>
</protein>
<name>A0A8J7QM37_9BACT</name>
<keyword evidence="4" id="KW-1185">Reference proteome</keyword>
<comment type="caution">
    <text evidence="3">The sequence shown here is derived from an EMBL/GenBank/DDBJ whole genome shotgun (WGS) entry which is preliminary data.</text>
</comment>
<evidence type="ECO:0008006" key="5">
    <source>
        <dbReference type="Google" id="ProtNLM"/>
    </source>
</evidence>
<keyword evidence="2" id="KW-1133">Transmembrane helix</keyword>
<keyword evidence="2" id="KW-0812">Transmembrane</keyword>
<dbReference type="EMBL" id="JAFREP010000020">
    <property type="protein sequence ID" value="MBO1320858.1"/>
    <property type="molecule type" value="Genomic_DNA"/>
</dbReference>